<keyword evidence="2" id="KW-1185">Reference proteome</keyword>
<sequence length="496" mass="55452">MDNLSKYFEVVDQSKQEFIDKLREIVAIPSVSGDATRRQDVIRMGLWLKEKWEALGAETKRVDPGMQELQGQTIPLPPIILGQYGNNPSKKTLLVYGHYDVQPALKEDGWNTDPFELVHNDKDQLVGRGATDDKGPVLGWLCCAEAFKRAGIDFPVNLKFCFEGMEECGSEGLEEVVRHEADKWFSGTDAVCISDNYWLGKNRPCLTYGLRGVSYFYITVEGPSADLHSGVFGGTVHEPMVDLVHLMSRLVDVKGKILIPSIYEKVAPLTLAEEKAYDGLDFNHDDLAKDLRSNVIIHDSEKDTLMHRWRLPSLSLHGIEGAFYGPGEKTVIPAKVTGKFSIRTVPDMDPAEVDRLACKYVADEFAKLNSKNKLTVKMVHDGRWWYSSPEHPNFVAGAKAIERVFGTSPDLTREGGSIPITLTFEEALNRNVLLLPMGASDDGAHSVNEKLDVRNFIEGIKVFGVYLEELSKPRVPLTNSGDQQQQQQQQQQMVAE</sequence>
<dbReference type="EMBL" id="JAMZIH010000014">
    <property type="protein sequence ID" value="KAJ1680254.1"/>
    <property type="molecule type" value="Genomic_DNA"/>
</dbReference>
<name>A0ACC1I0L6_9FUNG</name>
<comment type="caution">
    <text evidence="1">The sequence shown here is derived from an EMBL/GenBank/DDBJ whole genome shotgun (WGS) entry which is preliminary data.</text>
</comment>
<dbReference type="Proteomes" id="UP001145114">
    <property type="component" value="Unassembled WGS sequence"/>
</dbReference>
<organism evidence="1 2">
    <name type="scientific">Spiromyces aspiralis</name>
    <dbReference type="NCBI Taxonomy" id="68401"/>
    <lineage>
        <taxon>Eukaryota</taxon>
        <taxon>Fungi</taxon>
        <taxon>Fungi incertae sedis</taxon>
        <taxon>Zoopagomycota</taxon>
        <taxon>Kickxellomycotina</taxon>
        <taxon>Kickxellomycetes</taxon>
        <taxon>Kickxellales</taxon>
        <taxon>Kickxellaceae</taxon>
        <taxon>Spiromyces</taxon>
    </lineage>
</organism>
<gene>
    <name evidence="1" type="ORF">EV182_000368</name>
</gene>
<protein>
    <submittedName>
        <fullName evidence="1">Uncharacterized protein</fullName>
    </submittedName>
</protein>
<reference evidence="1" key="1">
    <citation type="submission" date="2022-06" db="EMBL/GenBank/DDBJ databases">
        <title>Phylogenomic reconstructions and comparative analyses of Kickxellomycotina fungi.</title>
        <authorList>
            <person name="Reynolds N.K."/>
            <person name="Stajich J.E."/>
            <person name="Barry K."/>
            <person name="Grigoriev I.V."/>
            <person name="Crous P."/>
            <person name="Smith M.E."/>
        </authorList>
    </citation>
    <scope>NUCLEOTIDE SEQUENCE</scope>
    <source>
        <strain evidence="1">RSA 2271</strain>
    </source>
</reference>
<accession>A0ACC1I0L6</accession>
<proteinExistence type="predicted"/>
<evidence type="ECO:0000313" key="1">
    <source>
        <dbReference type="EMBL" id="KAJ1680254.1"/>
    </source>
</evidence>
<evidence type="ECO:0000313" key="2">
    <source>
        <dbReference type="Proteomes" id="UP001145114"/>
    </source>
</evidence>